<dbReference type="Pfam" id="PF16153">
    <property type="entry name" value="DUF4861"/>
    <property type="match status" value="1"/>
</dbReference>
<dbReference type="RefSeq" id="WP_053182150.1">
    <property type="nucleotide sequence ID" value="NZ_LGIA01000144.1"/>
</dbReference>
<evidence type="ECO:0008006" key="4">
    <source>
        <dbReference type="Google" id="ProtNLM"/>
    </source>
</evidence>
<feature type="chain" id="PRO_5005591723" description="DUF4861 domain-containing protein" evidence="1">
    <location>
        <begin position="20"/>
        <end position="285"/>
    </location>
</feature>
<feature type="signal peptide" evidence="1">
    <location>
        <begin position="1"/>
        <end position="19"/>
    </location>
</feature>
<sequence length="285" mass="32168">MKTLFALFFAALMGLQATAQNKTDVSLFWKDDPQQVSSIESEVGDLYQKVGHHGPAVENEWLALRLYFDHKVAIDVYNKTKPQLELDVAKWYPTSEQQEEGWGADQYKAGQTVGLGGVRLWDGEQVVLLNPVSKRTARVKKEANQSYMEMLSENVPYKGDSIDVLVRVTVYSGMREAKVEAFAFSSNPVQFTTGINYHEGTATKEGDGYLATWGLHPEDVAAFQLNIGAAILYDPTDFIQTQKADTEYILISQPTNYLSTWITSACEKEKDFDNMEDFVEYLENR</sequence>
<protein>
    <recommendedName>
        <fullName evidence="4">DUF4861 domain-containing protein</fullName>
    </recommendedName>
</protein>
<reference evidence="3" key="1">
    <citation type="submission" date="2015-07" db="EMBL/GenBank/DDBJ databases">
        <title>Genome sequencing of Sunxiuqinia dokdonensis strain SK.</title>
        <authorList>
            <person name="Ahn S."/>
            <person name="Kim B.-C."/>
        </authorList>
    </citation>
    <scope>NUCLEOTIDE SEQUENCE [LARGE SCALE GENOMIC DNA]</scope>
    <source>
        <strain evidence="3">SK</strain>
    </source>
</reference>
<dbReference type="AlphaFoldDB" id="A0A0L8VAK0"/>
<organism evidence="2 3">
    <name type="scientific">Sunxiuqinia dokdonensis</name>
    <dbReference type="NCBI Taxonomy" id="1409788"/>
    <lineage>
        <taxon>Bacteria</taxon>
        <taxon>Pseudomonadati</taxon>
        <taxon>Bacteroidota</taxon>
        <taxon>Bacteroidia</taxon>
        <taxon>Marinilabiliales</taxon>
        <taxon>Prolixibacteraceae</taxon>
        <taxon>Sunxiuqinia</taxon>
    </lineage>
</organism>
<evidence type="ECO:0000313" key="3">
    <source>
        <dbReference type="Proteomes" id="UP000036958"/>
    </source>
</evidence>
<name>A0A0L8VAK0_9BACT</name>
<evidence type="ECO:0000313" key="2">
    <source>
        <dbReference type="EMBL" id="KOH45378.1"/>
    </source>
</evidence>
<dbReference type="InterPro" id="IPR032342">
    <property type="entry name" value="DUF4861"/>
</dbReference>
<dbReference type="STRING" id="1409788.NC99_18280"/>
<keyword evidence="1" id="KW-0732">Signal</keyword>
<dbReference type="Proteomes" id="UP000036958">
    <property type="component" value="Unassembled WGS sequence"/>
</dbReference>
<gene>
    <name evidence="2" type="ORF">NC99_18280</name>
</gene>
<dbReference type="EMBL" id="LGIA01000144">
    <property type="protein sequence ID" value="KOH45378.1"/>
    <property type="molecule type" value="Genomic_DNA"/>
</dbReference>
<keyword evidence="3" id="KW-1185">Reference proteome</keyword>
<comment type="caution">
    <text evidence="2">The sequence shown here is derived from an EMBL/GenBank/DDBJ whole genome shotgun (WGS) entry which is preliminary data.</text>
</comment>
<proteinExistence type="predicted"/>
<evidence type="ECO:0000256" key="1">
    <source>
        <dbReference type="SAM" id="SignalP"/>
    </source>
</evidence>
<accession>A0A0L8VAK0</accession>